<dbReference type="Gene3D" id="2.60.120.260">
    <property type="entry name" value="Galactose-binding domain-like"/>
    <property type="match status" value="1"/>
</dbReference>
<dbReference type="InterPro" id="IPR008979">
    <property type="entry name" value="Galactose-bd-like_sf"/>
</dbReference>
<feature type="domain" description="CBM-cenC" evidence="3">
    <location>
        <begin position="22"/>
        <end position="102"/>
    </location>
</feature>
<dbReference type="InterPro" id="IPR003305">
    <property type="entry name" value="CenC_carb-bd"/>
</dbReference>
<dbReference type="NCBIfam" id="TIGR02595">
    <property type="entry name" value="PEP_CTERM"/>
    <property type="match status" value="1"/>
</dbReference>
<dbReference type="InterPro" id="IPR013424">
    <property type="entry name" value="Ice-binding_C"/>
</dbReference>
<evidence type="ECO:0000259" key="3">
    <source>
        <dbReference type="Pfam" id="PF02018"/>
    </source>
</evidence>
<dbReference type="Proteomes" id="UP000447355">
    <property type="component" value="Unassembled WGS sequence"/>
</dbReference>
<dbReference type="AlphaFoldDB" id="A0A845GFN0"/>
<feature type="chain" id="PRO_5033017455" evidence="2">
    <location>
        <begin position="20"/>
        <end position="188"/>
    </location>
</feature>
<feature type="signal peptide" evidence="2">
    <location>
        <begin position="1"/>
        <end position="19"/>
    </location>
</feature>
<dbReference type="Pfam" id="PF07589">
    <property type="entry name" value="PEP-CTERM"/>
    <property type="match status" value="1"/>
</dbReference>
<dbReference type="Pfam" id="PF02018">
    <property type="entry name" value="CBM_4_9"/>
    <property type="match status" value="1"/>
</dbReference>
<evidence type="ECO:0000256" key="1">
    <source>
        <dbReference type="ARBA" id="ARBA00022801"/>
    </source>
</evidence>
<comment type="caution">
    <text evidence="5">The sequence shown here is derived from an EMBL/GenBank/DDBJ whole genome shotgun (WGS) entry which is preliminary data.</text>
</comment>
<gene>
    <name evidence="5" type="ORF">GTP90_06030</name>
</gene>
<evidence type="ECO:0000313" key="5">
    <source>
        <dbReference type="EMBL" id="MYM93413.1"/>
    </source>
</evidence>
<dbReference type="NCBIfam" id="NF035944">
    <property type="entry name" value="PEPxxWA-CTERM"/>
    <property type="match status" value="1"/>
</dbReference>
<organism evidence="5 6">
    <name type="scientific">Duganella vulcania</name>
    <dbReference type="NCBI Taxonomy" id="2692166"/>
    <lineage>
        <taxon>Bacteria</taxon>
        <taxon>Pseudomonadati</taxon>
        <taxon>Pseudomonadota</taxon>
        <taxon>Betaproteobacteria</taxon>
        <taxon>Burkholderiales</taxon>
        <taxon>Oxalobacteraceae</taxon>
        <taxon>Telluria group</taxon>
        <taxon>Duganella</taxon>
    </lineage>
</organism>
<feature type="domain" description="Ice-binding protein C-terminal" evidence="4">
    <location>
        <begin position="158"/>
        <end position="182"/>
    </location>
</feature>
<sequence>MKKLAIAAVLAASAFSAQAATELVVNGNFETGTFAGWTKSGNPSLSDVISNTVTSNHTYVWRSGATGSPAYISQALATSAGSTYTLSFDVYNSATSNATFEADFNGVSVYGFSNEVHNWSHVTLTGLTATAATTELKFGARNDPSFIRLDNVSVTVTAVPEPETYAMLLAGLGLVGVAARRRQRPNVG</sequence>
<reference evidence="5" key="1">
    <citation type="submission" date="2019-12" db="EMBL/GenBank/DDBJ databases">
        <title>Novel species isolated from a subtropical stream in China.</title>
        <authorList>
            <person name="Lu H."/>
        </authorList>
    </citation>
    <scope>NUCLEOTIDE SEQUENCE [LARGE SCALE GENOMIC DNA]</scope>
    <source>
        <strain evidence="5">FT81W</strain>
    </source>
</reference>
<evidence type="ECO:0000259" key="4">
    <source>
        <dbReference type="Pfam" id="PF07589"/>
    </source>
</evidence>
<accession>A0A845GFN0</accession>
<evidence type="ECO:0000313" key="6">
    <source>
        <dbReference type="Proteomes" id="UP000447355"/>
    </source>
</evidence>
<dbReference type="GO" id="GO:0016798">
    <property type="term" value="F:hydrolase activity, acting on glycosyl bonds"/>
    <property type="evidence" value="ECO:0007669"/>
    <property type="project" value="InterPro"/>
</dbReference>
<proteinExistence type="predicted"/>
<keyword evidence="1" id="KW-0378">Hydrolase</keyword>
<keyword evidence="2" id="KW-0732">Signal</keyword>
<evidence type="ECO:0000256" key="2">
    <source>
        <dbReference type="SAM" id="SignalP"/>
    </source>
</evidence>
<dbReference type="RefSeq" id="WP_161082751.1">
    <property type="nucleotide sequence ID" value="NZ_WWCX01000005.1"/>
</dbReference>
<dbReference type="EMBL" id="WWCX01000005">
    <property type="protein sequence ID" value="MYM93413.1"/>
    <property type="molecule type" value="Genomic_DNA"/>
</dbReference>
<protein>
    <submittedName>
        <fullName evidence="5">PEPxxWA-CTERM sorting domain-containing protein</fullName>
    </submittedName>
</protein>
<name>A0A845GFN0_9BURK</name>
<dbReference type="SUPFAM" id="SSF49785">
    <property type="entry name" value="Galactose-binding domain-like"/>
    <property type="match status" value="1"/>
</dbReference>